<dbReference type="AlphaFoldDB" id="A0A0F9F690"/>
<name>A0A0F9F690_9ZZZZ</name>
<sequence>MMIDTVRGVLRVRKWPKKRGPPRSELQRWWVDWFKQANRLAKYADPMSQARAIEMTKGSGLYPRDILLKAMRGRLYTWADQDGNKWYPMAGIQDISDTLDILAQFTGGVLTRAADRWRAPTPGDPGDVLTYQGAAAGAEWQPAASGGGFAGGALATATVDQTVTSGVLTAVDFDGEVYDTASLLDPATDKTAITIPAGWEWARLNGAVRWASNSTGFRLLRFDLNGAIFPGCATHRKKANTESEDSITSPVIPVSEGDVFKLMVYQTKGSNLDLFGDPARTYFACQKL</sequence>
<organism evidence="1">
    <name type="scientific">marine sediment metagenome</name>
    <dbReference type="NCBI Taxonomy" id="412755"/>
    <lineage>
        <taxon>unclassified sequences</taxon>
        <taxon>metagenomes</taxon>
        <taxon>ecological metagenomes</taxon>
    </lineage>
</organism>
<comment type="caution">
    <text evidence="1">The sequence shown here is derived from an EMBL/GenBank/DDBJ whole genome shotgun (WGS) entry which is preliminary data.</text>
</comment>
<reference evidence="1" key="1">
    <citation type="journal article" date="2015" name="Nature">
        <title>Complex archaea that bridge the gap between prokaryotes and eukaryotes.</title>
        <authorList>
            <person name="Spang A."/>
            <person name="Saw J.H."/>
            <person name="Jorgensen S.L."/>
            <person name="Zaremba-Niedzwiedzka K."/>
            <person name="Martijn J."/>
            <person name="Lind A.E."/>
            <person name="van Eijk R."/>
            <person name="Schleper C."/>
            <person name="Guy L."/>
            <person name="Ettema T.J."/>
        </authorList>
    </citation>
    <scope>NUCLEOTIDE SEQUENCE</scope>
</reference>
<gene>
    <name evidence="1" type="ORF">LCGC14_1989660</name>
</gene>
<dbReference type="EMBL" id="LAZR01022415">
    <property type="protein sequence ID" value="KKL81949.1"/>
    <property type="molecule type" value="Genomic_DNA"/>
</dbReference>
<accession>A0A0F9F690</accession>
<evidence type="ECO:0000313" key="1">
    <source>
        <dbReference type="EMBL" id="KKL81949.1"/>
    </source>
</evidence>
<protein>
    <submittedName>
        <fullName evidence="1">Uncharacterized protein</fullName>
    </submittedName>
</protein>
<proteinExistence type="predicted"/>